<evidence type="ECO:0000256" key="1">
    <source>
        <dbReference type="ARBA" id="ARBA00004141"/>
    </source>
</evidence>
<sequence>MSAIFASFVLTFALYPLYKLINKRLKNKVIAAAILTLIVLLLIIIPFAFSANIVAKESVTAYNYIRSRDFSLLISQYFQDNSGDLLKTVIDRASFFLVTITSEFILSLPSIILSFFVMIFLTYYLFKDGERFVEIIKKILPLKSSTKDKLQNKFTKTTKALIYGILVTAIFQGIIAGIGYYIFGISSPLLLAFVT</sequence>
<dbReference type="InterPro" id="IPR002549">
    <property type="entry name" value="AI-2E-like"/>
</dbReference>
<evidence type="ECO:0000256" key="2">
    <source>
        <dbReference type="ARBA" id="ARBA00009773"/>
    </source>
</evidence>
<feature type="transmembrane region" description="Helical" evidence="6">
    <location>
        <begin position="29"/>
        <end position="49"/>
    </location>
</feature>
<accession>X1SZJ2</accession>
<gene>
    <name evidence="7" type="ORF">S12H4_21623</name>
</gene>
<dbReference type="EMBL" id="BARW01011147">
    <property type="protein sequence ID" value="GAI84546.1"/>
    <property type="molecule type" value="Genomic_DNA"/>
</dbReference>
<feature type="transmembrane region" description="Helical" evidence="6">
    <location>
        <begin position="160"/>
        <end position="183"/>
    </location>
</feature>
<dbReference type="AlphaFoldDB" id="X1SZJ2"/>
<keyword evidence="5 6" id="KW-0472">Membrane</keyword>
<proteinExistence type="inferred from homology"/>
<name>X1SZJ2_9ZZZZ</name>
<keyword evidence="4 6" id="KW-1133">Transmembrane helix</keyword>
<evidence type="ECO:0000256" key="6">
    <source>
        <dbReference type="SAM" id="Phobius"/>
    </source>
</evidence>
<keyword evidence="3 6" id="KW-0812">Transmembrane</keyword>
<evidence type="ECO:0000313" key="7">
    <source>
        <dbReference type="EMBL" id="GAI84546.1"/>
    </source>
</evidence>
<evidence type="ECO:0008006" key="8">
    <source>
        <dbReference type="Google" id="ProtNLM"/>
    </source>
</evidence>
<evidence type="ECO:0000256" key="4">
    <source>
        <dbReference type="ARBA" id="ARBA00022989"/>
    </source>
</evidence>
<feature type="non-terminal residue" evidence="7">
    <location>
        <position position="195"/>
    </location>
</feature>
<organism evidence="7">
    <name type="scientific">marine sediment metagenome</name>
    <dbReference type="NCBI Taxonomy" id="412755"/>
    <lineage>
        <taxon>unclassified sequences</taxon>
        <taxon>metagenomes</taxon>
        <taxon>ecological metagenomes</taxon>
    </lineage>
</organism>
<evidence type="ECO:0000256" key="3">
    <source>
        <dbReference type="ARBA" id="ARBA00022692"/>
    </source>
</evidence>
<evidence type="ECO:0000256" key="5">
    <source>
        <dbReference type="ARBA" id="ARBA00023136"/>
    </source>
</evidence>
<protein>
    <recommendedName>
        <fullName evidence="8">AI-2E family transporter</fullName>
    </recommendedName>
</protein>
<comment type="similarity">
    <text evidence="2">Belongs to the autoinducer-2 exporter (AI-2E) (TC 2.A.86) family.</text>
</comment>
<comment type="subcellular location">
    <subcellularLocation>
        <location evidence="1">Membrane</location>
        <topology evidence="1">Multi-pass membrane protein</topology>
    </subcellularLocation>
</comment>
<comment type="caution">
    <text evidence="7">The sequence shown here is derived from an EMBL/GenBank/DDBJ whole genome shotgun (WGS) entry which is preliminary data.</text>
</comment>
<dbReference type="Pfam" id="PF01594">
    <property type="entry name" value="AI-2E_transport"/>
    <property type="match status" value="1"/>
</dbReference>
<dbReference type="GO" id="GO:0016020">
    <property type="term" value="C:membrane"/>
    <property type="evidence" value="ECO:0007669"/>
    <property type="project" value="UniProtKB-SubCell"/>
</dbReference>
<reference evidence="7" key="1">
    <citation type="journal article" date="2014" name="Front. Microbiol.">
        <title>High frequency of phylogenetically diverse reductive dehalogenase-homologous genes in deep subseafloor sedimentary metagenomes.</title>
        <authorList>
            <person name="Kawai M."/>
            <person name="Futagami T."/>
            <person name="Toyoda A."/>
            <person name="Takaki Y."/>
            <person name="Nishi S."/>
            <person name="Hori S."/>
            <person name="Arai W."/>
            <person name="Tsubouchi T."/>
            <person name="Morono Y."/>
            <person name="Uchiyama I."/>
            <person name="Ito T."/>
            <person name="Fujiyama A."/>
            <person name="Inagaki F."/>
            <person name="Takami H."/>
        </authorList>
    </citation>
    <scope>NUCLEOTIDE SEQUENCE</scope>
    <source>
        <strain evidence="7">Expedition CK06-06</strain>
    </source>
</reference>
<feature type="transmembrane region" description="Helical" evidence="6">
    <location>
        <begin position="104"/>
        <end position="126"/>
    </location>
</feature>